<evidence type="ECO:0000313" key="2">
    <source>
        <dbReference type="EMBL" id="PYF84703.1"/>
    </source>
</evidence>
<sequence length="92" mass="9780">MNNVNRAILALVTTSALATSAFAATESSYERLQSARGSVEALSVTLENMGADVDSSVNLNGAYTNEQKTSAYQAKHAELQAQFNELHAQSAE</sequence>
<keyword evidence="1" id="KW-0732">Signal</keyword>
<name>A0A318V9C2_9GAMM</name>
<gene>
    <name evidence="2" type="ORF">DFP75_101742</name>
</gene>
<comment type="caution">
    <text evidence="2">The sequence shown here is derived from an EMBL/GenBank/DDBJ whole genome shotgun (WGS) entry which is preliminary data.</text>
</comment>
<reference evidence="2 3" key="1">
    <citation type="submission" date="2018-06" db="EMBL/GenBank/DDBJ databases">
        <title>Genomic Encyclopedia of Type Strains, Phase III (KMG-III): the genomes of soil and plant-associated and newly described type strains.</title>
        <authorList>
            <person name="Whitman W."/>
        </authorList>
    </citation>
    <scope>NUCLEOTIDE SEQUENCE [LARGE SCALE GENOMIC DNA]</scope>
    <source>
        <strain evidence="2 3">CECT 7730</strain>
    </source>
</reference>
<dbReference type="Proteomes" id="UP000247551">
    <property type="component" value="Unassembled WGS sequence"/>
</dbReference>
<feature type="chain" id="PRO_5016375687" evidence="1">
    <location>
        <begin position="24"/>
        <end position="92"/>
    </location>
</feature>
<proteinExistence type="predicted"/>
<evidence type="ECO:0000256" key="1">
    <source>
        <dbReference type="SAM" id="SignalP"/>
    </source>
</evidence>
<evidence type="ECO:0000313" key="3">
    <source>
        <dbReference type="Proteomes" id="UP000247551"/>
    </source>
</evidence>
<accession>A0A318V9C2</accession>
<dbReference type="RefSeq" id="WP_110572328.1">
    <property type="nucleotide sequence ID" value="NZ_QKLW01000001.1"/>
</dbReference>
<keyword evidence="3" id="KW-1185">Reference proteome</keyword>
<organism evidence="2 3">
    <name type="scientific">Marinomonas alcarazii</name>
    <dbReference type="NCBI Taxonomy" id="491949"/>
    <lineage>
        <taxon>Bacteria</taxon>
        <taxon>Pseudomonadati</taxon>
        <taxon>Pseudomonadota</taxon>
        <taxon>Gammaproteobacteria</taxon>
        <taxon>Oceanospirillales</taxon>
        <taxon>Oceanospirillaceae</taxon>
        <taxon>Marinomonas</taxon>
    </lineage>
</organism>
<feature type="signal peptide" evidence="1">
    <location>
        <begin position="1"/>
        <end position="23"/>
    </location>
</feature>
<dbReference type="EMBL" id="QKLW01000001">
    <property type="protein sequence ID" value="PYF84703.1"/>
    <property type="molecule type" value="Genomic_DNA"/>
</dbReference>
<dbReference type="AlphaFoldDB" id="A0A318V9C2"/>
<protein>
    <submittedName>
        <fullName evidence="2">Uncharacterized protein</fullName>
    </submittedName>
</protein>